<dbReference type="PANTHER" id="PTHR43179">
    <property type="entry name" value="RHAMNOSYLTRANSFERASE WBBL"/>
    <property type="match status" value="1"/>
</dbReference>
<organism evidence="6 7">
    <name type="scientific">Eiseniibacteriota bacterium</name>
    <dbReference type="NCBI Taxonomy" id="2212470"/>
    <lineage>
        <taxon>Bacteria</taxon>
        <taxon>Candidatus Eiseniibacteriota</taxon>
    </lineage>
</organism>
<dbReference type="PANTHER" id="PTHR43179:SF12">
    <property type="entry name" value="GALACTOFURANOSYLTRANSFERASE GLFT2"/>
    <property type="match status" value="1"/>
</dbReference>
<comment type="caution">
    <text evidence="6">The sequence shown here is derived from an EMBL/GenBank/DDBJ whole genome shotgun (WGS) entry which is preliminary data.</text>
</comment>
<dbReference type="EMBL" id="VBPA01000122">
    <property type="protein sequence ID" value="TMQ71496.1"/>
    <property type="molecule type" value="Genomic_DNA"/>
</dbReference>
<dbReference type="InterPro" id="IPR001173">
    <property type="entry name" value="Glyco_trans_2-like"/>
</dbReference>
<dbReference type="AlphaFoldDB" id="A0A538U6G7"/>
<dbReference type="SUPFAM" id="SSF53448">
    <property type="entry name" value="Nucleotide-diphospho-sugar transferases"/>
    <property type="match status" value="1"/>
</dbReference>
<evidence type="ECO:0000256" key="1">
    <source>
        <dbReference type="ARBA" id="ARBA00006739"/>
    </source>
</evidence>
<evidence type="ECO:0000313" key="6">
    <source>
        <dbReference type="EMBL" id="TMQ71496.1"/>
    </source>
</evidence>
<reference evidence="6 7" key="1">
    <citation type="journal article" date="2019" name="Nat. Microbiol.">
        <title>Mediterranean grassland soil C-N compound turnover is dependent on rainfall and depth, and is mediated by genomically divergent microorganisms.</title>
        <authorList>
            <person name="Diamond S."/>
            <person name="Andeer P.F."/>
            <person name="Li Z."/>
            <person name="Crits-Christoph A."/>
            <person name="Burstein D."/>
            <person name="Anantharaman K."/>
            <person name="Lane K.R."/>
            <person name="Thomas B.C."/>
            <person name="Pan C."/>
            <person name="Northen T.R."/>
            <person name="Banfield J.F."/>
        </authorList>
    </citation>
    <scope>NUCLEOTIDE SEQUENCE [LARGE SCALE GENOMIC DNA]</scope>
    <source>
        <strain evidence="6">WS_10</strain>
    </source>
</reference>
<feature type="domain" description="Glycosyltransferase 2-like" evidence="5">
    <location>
        <begin position="133"/>
        <end position="236"/>
    </location>
</feature>
<evidence type="ECO:0000256" key="3">
    <source>
        <dbReference type="ARBA" id="ARBA00022679"/>
    </source>
</evidence>
<name>A0A538U6G7_UNCEI</name>
<dbReference type="Pfam" id="PF00535">
    <property type="entry name" value="Glycos_transf_2"/>
    <property type="match status" value="1"/>
</dbReference>
<dbReference type="Gene3D" id="3.90.550.10">
    <property type="entry name" value="Spore Coat Polysaccharide Biosynthesis Protein SpsA, Chain A"/>
    <property type="match status" value="1"/>
</dbReference>
<evidence type="ECO:0000256" key="2">
    <source>
        <dbReference type="ARBA" id="ARBA00022676"/>
    </source>
</evidence>
<feature type="compositionally biased region" description="Low complexity" evidence="4">
    <location>
        <begin position="22"/>
        <end position="50"/>
    </location>
</feature>
<evidence type="ECO:0000256" key="4">
    <source>
        <dbReference type="SAM" id="MobiDB-lite"/>
    </source>
</evidence>
<dbReference type="Proteomes" id="UP000319836">
    <property type="component" value="Unassembled WGS sequence"/>
</dbReference>
<accession>A0A538U6G7</accession>
<sequence>MGAWCSRRPTHRVRRGGDRRTPAPSRRGSASAPATSSSCSTPSISGCSTSATPDSRKFRCGPPRSSSRYWACSRHGAPGVWPARSRRRERGATAAAAARRRVKTCTVIVLNWNGLADTRALLPTLERSRMPAGWRLRVLVVDNGSSDGSIGAIAREFPEVELLALAENRRFAGGNNQGLRRAPDRGDDAVMLLNNDTEADPGMLEHLILALEQDPGAGAAGPLTYFAAPSRRIWYAGGRCVPGLGHASHRGLRQLDHGQYRAVERTGYLSGCALLAWASVWERVGLLDERYYIYAEDCDWCLRARAAGYALLFVPTARLWHKVSASSGAASPWKIYQRLRANAALFARHARGIGRATWLPSFVVQQAALAAWLAARGRMGAAAAVPRALLDAARGAPAERARP</sequence>
<evidence type="ECO:0000313" key="7">
    <source>
        <dbReference type="Proteomes" id="UP000319836"/>
    </source>
</evidence>
<proteinExistence type="inferred from homology"/>
<feature type="region of interest" description="Disordered" evidence="4">
    <location>
        <begin position="1"/>
        <end position="67"/>
    </location>
</feature>
<dbReference type="InterPro" id="IPR029044">
    <property type="entry name" value="Nucleotide-diphossugar_trans"/>
</dbReference>
<gene>
    <name evidence="6" type="ORF">E6K80_05450</name>
</gene>
<protein>
    <submittedName>
        <fullName evidence="6">Glycosyltransferase family 2 protein</fullName>
    </submittedName>
</protein>
<keyword evidence="3 6" id="KW-0808">Transferase</keyword>
<dbReference type="GO" id="GO:0016757">
    <property type="term" value="F:glycosyltransferase activity"/>
    <property type="evidence" value="ECO:0007669"/>
    <property type="project" value="UniProtKB-KW"/>
</dbReference>
<comment type="similarity">
    <text evidence="1">Belongs to the glycosyltransferase 2 family.</text>
</comment>
<dbReference type="CDD" id="cd04186">
    <property type="entry name" value="GT_2_like_c"/>
    <property type="match status" value="1"/>
</dbReference>
<evidence type="ECO:0000259" key="5">
    <source>
        <dbReference type="Pfam" id="PF00535"/>
    </source>
</evidence>
<keyword evidence="2" id="KW-0328">Glycosyltransferase</keyword>